<accession>A0A2X3FFF5</accession>
<organism evidence="1 2">
    <name type="scientific">Klebsiella pneumoniae</name>
    <dbReference type="NCBI Taxonomy" id="573"/>
    <lineage>
        <taxon>Bacteria</taxon>
        <taxon>Pseudomonadati</taxon>
        <taxon>Pseudomonadota</taxon>
        <taxon>Gammaproteobacteria</taxon>
        <taxon>Enterobacterales</taxon>
        <taxon>Enterobacteriaceae</taxon>
        <taxon>Klebsiella/Raoultella group</taxon>
        <taxon>Klebsiella</taxon>
        <taxon>Klebsiella pneumoniae complex</taxon>
    </lineage>
</organism>
<dbReference type="AlphaFoldDB" id="A0A2X3FFF5"/>
<proteinExistence type="predicted"/>
<dbReference type="Proteomes" id="UP000250675">
    <property type="component" value="Unassembled WGS sequence"/>
</dbReference>
<gene>
    <name evidence="1" type="ORF">NCTC9645_03567</name>
</gene>
<evidence type="ECO:0000313" key="1">
    <source>
        <dbReference type="EMBL" id="SQC23509.1"/>
    </source>
</evidence>
<sequence>MSLQCKTCSEDVDELDSEQATITQGHDGTWCVDLILACPHCGQTYNAFVPTSELQPLPHDDYSEGICL</sequence>
<protein>
    <submittedName>
        <fullName evidence="1">Uncharacterized protein</fullName>
    </submittedName>
</protein>
<evidence type="ECO:0000313" key="2">
    <source>
        <dbReference type="Proteomes" id="UP000250675"/>
    </source>
</evidence>
<reference evidence="1 2" key="1">
    <citation type="submission" date="2018-06" db="EMBL/GenBank/DDBJ databases">
        <authorList>
            <consortium name="Pathogen Informatics"/>
            <person name="Doyle S."/>
        </authorList>
    </citation>
    <scope>NUCLEOTIDE SEQUENCE [LARGE SCALE GENOMIC DNA]</scope>
    <source>
        <strain evidence="1 2">NCTC9645</strain>
    </source>
</reference>
<name>A0A2X3FFF5_KLEPN</name>
<dbReference type="EMBL" id="UASO01000004">
    <property type="protein sequence ID" value="SQC23509.1"/>
    <property type="molecule type" value="Genomic_DNA"/>
</dbReference>